<evidence type="ECO:0008006" key="4">
    <source>
        <dbReference type="Google" id="ProtNLM"/>
    </source>
</evidence>
<name>A0ABS2P0F4_9BACI</name>
<feature type="transmembrane region" description="Helical" evidence="1">
    <location>
        <begin position="41"/>
        <end position="62"/>
    </location>
</feature>
<gene>
    <name evidence="2" type="ORF">JOC95_002212</name>
</gene>
<dbReference type="Pfam" id="PF14143">
    <property type="entry name" value="YrhC"/>
    <property type="match status" value="1"/>
</dbReference>
<dbReference type="EMBL" id="JAFBED010000004">
    <property type="protein sequence ID" value="MBM7620359.1"/>
    <property type="molecule type" value="Genomic_DNA"/>
</dbReference>
<dbReference type="Proteomes" id="UP000737402">
    <property type="component" value="Unassembled WGS sequence"/>
</dbReference>
<accession>A0ABS2P0F4</accession>
<evidence type="ECO:0000313" key="3">
    <source>
        <dbReference type="Proteomes" id="UP000737402"/>
    </source>
</evidence>
<comment type="caution">
    <text evidence="2">The sequence shown here is derived from an EMBL/GenBank/DDBJ whole genome shotgun (WGS) entry which is preliminary data.</text>
</comment>
<protein>
    <recommendedName>
        <fullName evidence="4">YrhC-like protein</fullName>
    </recommendedName>
</protein>
<evidence type="ECO:0000256" key="1">
    <source>
        <dbReference type="SAM" id="Phobius"/>
    </source>
</evidence>
<organism evidence="2 3">
    <name type="scientific">Sutcliffiella tianshenii</name>
    <dbReference type="NCBI Taxonomy" id="1463404"/>
    <lineage>
        <taxon>Bacteria</taxon>
        <taxon>Bacillati</taxon>
        <taxon>Bacillota</taxon>
        <taxon>Bacilli</taxon>
        <taxon>Bacillales</taxon>
        <taxon>Bacillaceae</taxon>
        <taxon>Sutcliffiella</taxon>
    </lineage>
</organism>
<evidence type="ECO:0000313" key="2">
    <source>
        <dbReference type="EMBL" id="MBM7620359.1"/>
    </source>
</evidence>
<reference evidence="2 3" key="1">
    <citation type="submission" date="2021-01" db="EMBL/GenBank/DDBJ databases">
        <title>Genomic Encyclopedia of Type Strains, Phase IV (KMG-IV): sequencing the most valuable type-strain genomes for metagenomic binning, comparative biology and taxonomic classification.</title>
        <authorList>
            <person name="Goeker M."/>
        </authorList>
    </citation>
    <scope>NUCLEOTIDE SEQUENCE [LARGE SCALE GENOMIC DNA]</scope>
    <source>
        <strain evidence="2 3">DSM 25879</strain>
    </source>
</reference>
<dbReference type="InterPro" id="IPR025418">
    <property type="entry name" value="YrhC-like"/>
</dbReference>
<sequence length="78" mass="9007">MNNKELQLKIKDYTRYAMILTTVSVFLYIGVAFQHSGKEALQIYTMMGATVLFLSGSVFSVLKTRKLKRLLQEQEQDE</sequence>
<keyword evidence="1" id="KW-1133">Transmembrane helix</keyword>
<feature type="transmembrane region" description="Helical" evidence="1">
    <location>
        <begin position="16"/>
        <end position="35"/>
    </location>
</feature>
<proteinExistence type="predicted"/>
<keyword evidence="3" id="KW-1185">Reference proteome</keyword>
<dbReference type="RefSeq" id="WP_204415985.1">
    <property type="nucleotide sequence ID" value="NZ_JAFBED010000004.1"/>
</dbReference>
<keyword evidence="1" id="KW-0472">Membrane</keyword>
<keyword evidence="1" id="KW-0812">Transmembrane</keyword>